<name>A0A1S8A9S4_ROSNE</name>
<evidence type="ECO:0000313" key="2">
    <source>
        <dbReference type="EMBL" id="GAW26450.1"/>
    </source>
</evidence>
<evidence type="ECO:0000256" key="1">
    <source>
        <dbReference type="SAM" id="MobiDB-lite"/>
    </source>
</evidence>
<reference evidence="2" key="1">
    <citation type="submission" date="2016-03" db="EMBL/GenBank/DDBJ databases">
        <title>Draft genome sequence of Rosellinia necatrix.</title>
        <authorList>
            <person name="Kanematsu S."/>
        </authorList>
    </citation>
    <scope>NUCLEOTIDE SEQUENCE [LARGE SCALE GENOMIC DNA]</scope>
    <source>
        <strain evidence="2">W97</strain>
    </source>
</reference>
<dbReference type="AlphaFoldDB" id="A0A1S8A9S4"/>
<proteinExistence type="predicted"/>
<protein>
    <submittedName>
        <fullName evidence="2">Uncharacterized protein</fullName>
    </submittedName>
</protein>
<keyword evidence="3" id="KW-1185">Reference proteome</keyword>
<evidence type="ECO:0000313" key="3">
    <source>
        <dbReference type="Proteomes" id="UP000054516"/>
    </source>
</evidence>
<dbReference type="Proteomes" id="UP000054516">
    <property type="component" value="Unassembled WGS sequence"/>
</dbReference>
<dbReference type="OrthoDB" id="2104739at2759"/>
<dbReference type="EMBL" id="DF977477">
    <property type="protein sequence ID" value="GAW26450.1"/>
    <property type="molecule type" value="Genomic_DNA"/>
</dbReference>
<gene>
    <name evidence="2" type="ORF">SAMD00023353_3200850</name>
</gene>
<feature type="region of interest" description="Disordered" evidence="1">
    <location>
        <begin position="1"/>
        <end position="33"/>
    </location>
</feature>
<accession>A0A1S8A9S4</accession>
<organism evidence="2">
    <name type="scientific">Rosellinia necatrix</name>
    <name type="common">White root-rot fungus</name>
    <dbReference type="NCBI Taxonomy" id="77044"/>
    <lineage>
        <taxon>Eukaryota</taxon>
        <taxon>Fungi</taxon>
        <taxon>Dikarya</taxon>
        <taxon>Ascomycota</taxon>
        <taxon>Pezizomycotina</taxon>
        <taxon>Sordariomycetes</taxon>
        <taxon>Xylariomycetidae</taxon>
        <taxon>Xylariales</taxon>
        <taxon>Xylariaceae</taxon>
        <taxon>Rosellinia</taxon>
    </lineage>
</organism>
<sequence length="60" mass="6938">MIPPPPLHRHQSSPKSAIKFPTEPPEETDQRSAAKDGLNRIIDYFNNNPYNRSQLVRCTY</sequence>